<proteinExistence type="predicted"/>
<sequence length="15" mass="1895">MLTLYGYIRNVFYIE</sequence>
<dbReference type="EMBL" id="FJ664720">
    <property type="protein sequence ID" value="ACO91585.1"/>
    <property type="molecule type" value="Genomic_DNA"/>
</dbReference>
<keyword evidence="1" id="KW-0614">Plasmid</keyword>
<gene>
    <name evidence="1" type="primary">cmi</name>
</gene>
<accession>C3UUF8</accession>
<reference evidence="1" key="1">
    <citation type="journal article" date="2009" name="Microbiology">
        <title>Evolution of colicin BM plasmids: the loss of the colicin B activity gene.</title>
        <authorList>
            <person name="Christenson J.K."/>
            <person name="Gordon D.M."/>
        </authorList>
    </citation>
    <scope>NUCLEOTIDE SEQUENCE</scope>
    <source>
        <strain evidence="1">TA277</strain>
        <plasmid evidence="1">colBM</plasmid>
    </source>
</reference>
<geneLocation type="plasmid" evidence="1">
    <name>colBM</name>
</geneLocation>
<protein>
    <submittedName>
        <fullName evidence="1">Disrupted colicin M immunity protein</fullName>
    </submittedName>
</protein>
<evidence type="ECO:0000313" key="1">
    <source>
        <dbReference type="EMBL" id="ACO91585.1"/>
    </source>
</evidence>
<organism evidence="1">
    <name type="scientific">Escherichia coli</name>
    <dbReference type="NCBI Taxonomy" id="562"/>
    <lineage>
        <taxon>Bacteria</taxon>
        <taxon>Pseudomonadati</taxon>
        <taxon>Pseudomonadota</taxon>
        <taxon>Gammaproteobacteria</taxon>
        <taxon>Enterobacterales</taxon>
        <taxon>Enterobacteriaceae</taxon>
        <taxon>Escherichia</taxon>
    </lineage>
</organism>
<name>C3UUF8_ECOLX</name>